<organism evidence="2 3">
    <name type="scientific">Klebsormidium nitens</name>
    <name type="common">Green alga</name>
    <name type="synonym">Ulothrix nitens</name>
    <dbReference type="NCBI Taxonomy" id="105231"/>
    <lineage>
        <taxon>Eukaryota</taxon>
        <taxon>Viridiplantae</taxon>
        <taxon>Streptophyta</taxon>
        <taxon>Klebsormidiophyceae</taxon>
        <taxon>Klebsormidiales</taxon>
        <taxon>Klebsormidiaceae</taxon>
        <taxon>Klebsormidium</taxon>
    </lineage>
</organism>
<feature type="compositionally biased region" description="Basic and acidic residues" evidence="1">
    <location>
        <begin position="477"/>
        <end position="497"/>
    </location>
</feature>
<evidence type="ECO:0000313" key="3">
    <source>
        <dbReference type="Proteomes" id="UP000054558"/>
    </source>
</evidence>
<accession>A0A0U9HI07</accession>
<feature type="region of interest" description="Disordered" evidence="1">
    <location>
        <begin position="56"/>
        <end position="99"/>
    </location>
</feature>
<dbReference type="Proteomes" id="UP000054558">
    <property type="component" value="Unassembled WGS sequence"/>
</dbReference>
<evidence type="ECO:0000313" key="2">
    <source>
        <dbReference type="EMBL" id="GAQ78021.1"/>
    </source>
</evidence>
<protein>
    <submittedName>
        <fullName evidence="2">Uncharacterized protein</fullName>
    </submittedName>
</protein>
<feature type="compositionally biased region" description="Basic and acidic residues" evidence="1">
    <location>
        <begin position="309"/>
        <end position="330"/>
    </location>
</feature>
<feature type="compositionally biased region" description="Polar residues" evidence="1">
    <location>
        <begin position="332"/>
        <end position="354"/>
    </location>
</feature>
<feature type="compositionally biased region" description="Basic and acidic residues" evidence="1">
    <location>
        <begin position="243"/>
        <end position="268"/>
    </location>
</feature>
<proteinExistence type="predicted"/>
<feature type="compositionally biased region" description="Polar residues" evidence="1">
    <location>
        <begin position="56"/>
        <end position="69"/>
    </location>
</feature>
<feature type="compositionally biased region" description="Acidic residues" evidence="1">
    <location>
        <begin position="524"/>
        <end position="534"/>
    </location>
</feature>
<keyword evidence="3" id="KW-1185">Reference proteome</keyword>
<gene>
    <name evidence="2" type="ORF">KFL_000060880</name>
</gene>
<feature type="compositionally biased region" description="Polar residues" evidence="1">
    <location>
        <begin position="448"/>
        <end position="464"/>
    </location>
</feature>
<dbReference type="AlphaFoldDB" id="A0A0U9HI07"/>
<feature type="compositionally biased region" description="Basic and acidic residues" evidence="1">
    <location>
        <begin position="370"/>
        <end position="390"/>
    </location>
</feature>
<reference evidence="2 3" key="1">
    <citation type="journal article" date="2014" name="Nat. Commun.">
        <title>Klebsormidium flaccidum genome reveals primary factors for plant terrestrial adaptation.</title>
        <authorList>
            <person name="Hori K."/>
            <person name="Maruyama F."/>
            <person name="Fujisawa T."/>
            <person name="Togashi T."/>
            <person name="Yamamoto N."/>
            <person name="Seo M."/>
            <person name="Sato S."/>
            <person name="Yamada T."/>
            <person name="Mori H."/>
            <person name="Tajima N."/>
            <person name="Moriyama T."/>
            <person name="Ikeuchi M."/>
            <person name="Watanabe M."/>
            <person name="Wada H."/>
            <person name="Kobayashi K."/>
            <person name="Saito M."/>
            <person name="Masuda T."/>
            <person name="Sasaki-Sekimoto Y."/>
            <person name="Mashiguchi K."/>
            <person name="Awai K."/>
            <person name="Shimojima M."/>
            <person name="Masuda S."/>
            <person name="Iwai M."/>
            <person name="Nobusawa T."/>
            <person name="Narise T."/>
            <person name="Kondo S."/>
            <person name="Saito H."/>
            <person name="Sato R."/>
            <person name="Murakawa M."/>
            <person name="Ihara Y."/>
            <person name="Oshima-Yamada Y."/>
            <person name="Ohtaka K."/>
            <person name="Satoh M."/>
            <person name="Sonobe K."/>
            <person name="Ishii M."/>
            <person name="Ohtani R."/>
            <person name="Kanamori-Sato M."/>
            <person name="Honoki R."/>
            <person name="Miyazaki D."/>
            <person name="Mochizuki H."/>
            <person name="Umetsu J."/>
            <person name="Higashi K."/>
            <person name="Shibata D."/>
            <person name="Kamiya Y."/>
            <person name="Sato N."/>
            <person name="Nakamura Y."/>
            <person name="Tabata S."/>
            <person name="Ida S."/>
            <person name="Kurokawa K."/>
            <person name="Ohta H."/>
        </authorList>
    </citation>
    <scope>NUCLEOTIDE SEQUENCE [LARGE SCALE GENOMIC DNA]</scope>
    <source>
        <strain evidence="2 3">NIES-2285</strain>
    </source>
</reference>
<evidence type="ECO:0000256" key="1">
    <source>
        <dbReference type="SAM" id="MobiDB-lite"/>
    </source>
</evidence>
<sequence length="636" mass="69617">MVANRRAPGEALDGKENVKPAALEEQDVAAAFGELIAKPGARDLLLKLLQTTQVQPVAQEQRAANSGSSPLRARATEQKQGCLEKAGQKASPKRKYSKADVADAVENLRVKVGEVLQPESRTFGKIPKKLVYKLVDEFERAYPGMFSEDELYKKIKTRCQNQRDAAKRNEDEEAKAAYNEKAAKRMQETRAKKDSQSRSGKEQEASTGKEEDKKGSDSNANKEKVDSTEESESEMESISPSQWEREFQERERQAKLQMAIEKELKEDPEYSPSDASEAEEMLEPNGGHVPNVAAGKEQRFASASCTDNTKQHQNEQINREERAAHPKPVVETDSTNEQQQKMLDPNTDNVSGSAAQKGHDSSAAAVVDTDNDKKRRSEHDGNIKKSEGDKQPQAVPQYEHALKPTPSITDATPPKIQDHLNVPNSKGVDVAPLSDLQGGRLPKRVTKADTNSKIQEQQKVSSKGSDVITGKNAGTGKDNEPKEDATLAAGKRSERSNRGQTTRFEGFEKGKDRSGAGLKKRCADDDEEDGDDGDIGFKAGARVELLVKGKVIGTALVMLGNPTDTIRGKALGEGKLGVVVESVVQDARELTVPKGFTSFVAKSKKLKVGDLPVCQLIDWPEDCVEKIPTRKKARRG</sequence>
<dbReference type="EMBL" id="DF236955">
    <property type="protein sequence ID" value="GAQ78021.1"/>
    <property type="molecule type" value="Genomic_DNA"/>
</dbReference>
<feature type="compositionally biased region" description="Basic and acidic residues" evidence="1">
    <location>
        <begin position="505"/>
        <end position="514"/>
    </location>
</feature>
<name>A0A0U9HI07_KLENI</name>
<feature type="compositionally biased region" description="Basic and acidic residues" evidence="1">
    <location>
        <begin position="181"/>
        <end position="227"/>
    </location>
</feature>
<feature type="region of interest" description="Disordered" evidence="1">
    <location>
        <begin position="159"/>
        <end position="535"/>
    </location>
</feature>